<dbReference type="GO" id="GO:0004252">
    <property type="term" value="F:serine-type endopeptidase activity"/>
    <property type="evidence" value="ECO:0007669"/>
    <property type="project" value="InterPro"/>
</dbReference>
<dbReference type="InterPro" id="IPR050925">
    <property type="entry name" value="Rhomboid_protease_S54"/>
</dbReference>
<accession>A0A5P1RBK6</accession>
<dbReference type="RefSeq" id="WP_138987681.1">
    <property type="nucleotide sequence ID" value="NZ_CP043869.1"/>
</dbReference>
<feature type="transmembrane region" description="Helical" evidence="7">
    <location>
        <begin position="138"/>
        <end position="159"/>
    </location>
</feature>
<dbReference type="Proteomes" id="UP000324760">
    <property type="component" value="Chromosome"/>
</dbReference>
<dbReference type="Gene3D" id="1.20.1540.10">
    <property type="entry name" value="Rhomboid-like"/>
    <property type="match status" value="1"/>
</dbReference>
<keyword evidence="6 7" id="KW-0472">Membrane</keyword>
<dbReference type="PANTHER" id="PTHR43731">
    <property type="entry name" value="RHOMBOID PROTEASE"/>
    <property type="match status" value="1"/>
</dbReference>
<evidence type="ECO:0000256" key="6">
    <source>
        <dbReference type="ARBA" id="ARBA00023136"/>
    </source>
</evidence>
<keyword evidence="4" id="KW-0378">Hydrolase</keyword>
<evidence type="ECO:0000256" key="5">
    <source>
        <dbReference type="ARBA" id="ARBA00022989"/>
    </source>
</evidence>
<evidence type="ECO:0000259" key="9">
    <source>
        <dbReference type="Pfam" id="PF16733"/>
    </source>
</evidence>
<organism evidence="10 11">
    <name type="scientific">Neptunomonas concharum</name>
    <dbReference type="NCBI Taxonomy" id="1031538"/>
    <lineage>
        <taxon>Bacteria</taxon>
        <taxon>Pseudomonadati</taxon>
        <taxon>Pseudomonadota</taxon>
        <taxon>Gammaproteobacteria</taxon>
        <taxon>Oceanospirillales</taxon>
        <taxon>Oceanospirillaceae</taxon>
        <taxon>Neptunomonas</taxon>
    </lineage>
</organism>
<dbReference type="InterPro" id="IPR022764">
    <property type="entry name" value="Peptidase_S54_rhomboid_dom"/>
</dbReference>
<evidence type="ECO:0000256" key="1">
    <source>
        <dbReference type="ARBA" id="ARBA00004141"/>
    </source>
</evidence>
<keyword evidence="11" id="KW-1185">Reference proteome</keyword>
<evidence type="ECO:0000256" key="7">
    <source>
        <dbReference type="SAM" id="Phobius"/>
    </source>
</evidence>
<dbReference type="Pfam" id="PF01694">
    <property type="entry name" value="Rhomboid"/>
    <property type="match status" value="1"/>
</dbReference>
<keyword evidence="5 7" id="KW-1133">Transmembrane helix</keyword>
<evidence type="ECO:0000313" key="10">
    <source>
        <dbReference type="EMBL" id="QEQ97010.1"/>
    </source>
</evidence>
<comment type="subcellular location">
    <subcellularLocation>
        <location evidence="1">Membrane</location>
        <topology evidence="1">Multi-pass membrane protein</topology>
    </subcellularLocation>
</comment>
<dbReference type="GO" id="GO:0006508">
    <property type="term" value="P:proteolysis"/>
    <property type="evidence" value="ECO:0007669"/>
    <property type="project" value="UniProtKB-KW"/>
</dbReference>
<feature type="transmembrane region" description="Helical" evidence="7">
    <location>
        <begin position="247"/>
        <end position="272"/>
    </location>
</feature>
<sequence>MIKVFDVPLSIDLGEFAEFLWRNEIPHRIVEDEERQTLWVPQHVNADRVRFIFEQWKSGADLQQISVRRPLRQRINPLKFPMTTGILLVSIVISVAIGFGSRYELMHWLTITDFHFINQQLIYSHLLESLHSFEVWRFISPVFMHFNLPHILFNGLWIWVIGRRIEQLQGIGIYLLLFAWAAVLSNVAQFWVSGPMFGGLSGVVFAILAYTWLWDKQARIAFFGFPSALFVFMVFWLVLGYTGLLEAIGFGAIANTAHLAGLVAGLLAVPLVKVIFRRHI</sequence>
<dbReference type="GO" id="GO:0016020">
    <property type="term" value="C:membrane"/>
    <property type="evidence" value="ECO:0007669"/>
    <property type="project" value="UniProtKB-SubCell"/>
</dbReference>
<dbReference type="PANTHER" id="PTHR43731:SF14">
    <property type="entry name" value="PRESENILIN-ASSOCIATED RHOMBOID-LIKE PROTEIN, MITOCHONDRIAL"/>
    <property type="match status" value="1"/>
</dbReference>
<dbReference type="OrthoDB" id="9778341at2"/>
<dbReference type="SUPFAM" id="SSF144091">
    <property type="entry name" value="Rhomboid-like"/>
    <property type="match status" value="1"/>
</dbReference>
<dbReference type="InterPro" id="IPR035952">
    <property type="entry name" value="Rhomboid-like_sf"/>
</dbReference>
<feature type="transmembrane region" description="Helical" evidence="7">
    <location>
        <begin position="197"/>
        <end position="213"/>
    </location>
</feature>
<feature type="domain" description="Rhomboid protease N-terminal" evidence="9">
    <location>
        <begin position="2"/>
        <end position="61"/>
    </location>
</feature>
<dbReference type="EMBL" id="CP043869">
    <property type="protein sequence ID" value="QEQ97010.1"/>
    <property type="molecule type" value="Genomic_DNA"/>
</dbReference>
<dbReference type="Pfam" id="PF16733">
    <property type="entry name" value="NRho"/>
    <property type="match status" value="1"/>
</dbReference>
<proteinExistence type="inferred from homology"/>
<feature type="transmembrane region" description="Helical" evidence="7">
    <location>
        <begin position="220"/>
        <end position="241"/>
    </location>
</feature>
<protein>
    <submittedName>
        <fullName evidence="10">Rhomboid family intramembrane serine protease</fullName>
    </submittedName>
</protein>
<feature type="transmembrane region" description="Helical" evidence="7">
    <location>
        <begin position="78"/>
        <end position="99"/>
    </location>
</feature>
<name>A0A5P1RBK6_9GAMM</name>
<feature type="transmembrane region" description="Helical" evidence="7">
    <location>
        <begin position="171"/>
        <end position="191"/>
    </location>
</feature>
<gene>
    <name evidence="10" type="ORF">F0U83_09890</name>
</gene>
<dbReference type="Gene3D" id="3.30.70.2080">
    <property type="match status" value="1"/>
</dbReference>
<keyword evidence="3 7" id="KW-0812">Transmembrane</keyword>
<evidence type="ECO:0000256" key="4">
    <source>
        <dbReference type="ARBA" id="ARBA00022801"/>
    </source>
</evidence>
<feature type="domain" description="Peptidase S54 rhomboid" evidence="8">
    <location>
        <begin position="133"/>
        <end position="270"/>
    </location>
</feature>
<dbReference type="InterPro" id="IPR038244">
    <property type="entry name" value="NRho_sf"/>
</dbReference>
<evidence type="ECO:0000259" key="8">
    <source>
        <dbReference type="Pfam" id="PF01694"/>
    </source>
</evidence>
<dbReference type="AlphaFoldDB" id="A0A5P1RBK6"/>
<evidence type="ECO:0000256" key="3">
    <source>
        <dbReference type="ARBA" id="ARBA00022692"/>
    </source>
</evidence>
<dbReference type="InterPro" id="IPR031976">
    <property type="entry name" value="NRho"/>
</dbReference>
<reference evidence="10 11" key="1">
    <citation type="journal article" date="2019" name="Biochem. Eng. J.">
        <title>Metabolic engineering of the marine bacteria Neptunomonas concharum for the production of acetoin and meso-2,3-butanediol from acetate.</title>
        <authorList>
            <person name="Li W."/>
            <person name="Pu N."/>
            <person name="Liu C.-X."/>
            <person name="Yuan Q.-P."/>
            <person name="Li Z.-J."/>
        </authorList>
    </citation>
    <scope>NUCLEOTIDE SEQUENCE [LARGE SCALE GENOMIC DNA]</scope>
    <source>
        <strain evidence="10 11">JCM17730</strain>
    </source>
</reference>
<keyword evidence="10" id="KW-0645">Protease</keyword>
<dbReference type="KEGG" id="ncu:F0U83_09890"/>
<comment type="similarity">
    <text evidence="2">Belongs to the peptidase S54 family.</text>
</comment>
<evidence type="ECO:0000313" key="11">
    <source>
        <dbReference type="Proteomes" id="UP000324760"/>
    </source>
</evidence>
<evidence type="ECO:0000256" key="2">
    <source>
        <dbReference type="ARBA" id="ARBA00009045"/>
    </source>
</evidence>